<feature type="signal peptide" evidence="1">
    <location>
        <begin position="1"/>
        <end position="20"/>
    </location>
</feature>
<protein>
    <submittedName>
        <fullName evidence="3">Alpha/beta hydrolase</fullName>
    </submittedName>
</protein>
<keyword evidence="4" id="KW-1185">Reference proteome</keyword>
<feature type="chain" id="PRO_5045951988" evidence="1">
    <location>
        <begin position="21"/>
        <end position="287"/>
    </location>
</feature>
<dbReference type="Pfam" id="PF12740">
    <property type="entry name" value="PETase"/>
    <property type="match status" value="1"/>
</dbReference>
<dbReference type="InterPro" id="IPR041127">
    <property type="entry name" value="PET_hydrolase/cutinase-like"/>
</dbReference>
<dbReference type="Gene3D" id="3.40.50.1820">
    <property type="entry name" value="alpha/beta hydrolase"/>
    <property type="match status" value="1"/>
</dbReference>
<dbReference type="InterPro" id="IPR029058">
    <property type="entry name" value="AB_hydrolase_fold"/>
</dbReference>
<dbReference type="Proteomes" id="UP000622017">
    <property type="component" value="Unassembled WGS sequence"/>
</dbReference>
<feature type="domain" description="PET hydrolase/cutinase-like" evidence="2">
    <location>
        <begin position="64"/>
        <end position="172"/>
    </location>
</feature>
<evidence type="ECO:0000313" key="3">
    <source>
        <dbReference type="EMBL" id="MBC6613246.1"/>
    </source>
</evidence>
<keyword evidence="3" id="KW-0378">Hydrolase</keyword>
<dbReference type="PANTHER" id="PTHR33428:SF14">
    <property type="entry name" value="CARBOXYLESTERASE TYPE B DOMAIN-CONTAINING PROTEIN"/>
    <property type="match status" value="1"/>
</dbReference>
<name>A0ABR7MQ85_9BACT</name>
<dbReference type="SUPFAM" id="SSF53474">
    <property type="entry name" value="alpha/beta-Hydrolases"/>
    <property type="match status" value="1"/>
</dbReference>
<organism evidence="3 4">
    <name type="scientific">Hymenobacter citatus</name>
    <dbReference type="NCBI Taxonomy" id="2763506"/>
    <lineage>
        <taxon>Bacteria</taxon>
        <taxon>Pseudomonadati</taxon>
        <taxon>Bacteroidota</taxon>
        <taxon>Cytophagia</taxon>
        <taxon>Cytophagales</taxon>
        <taxon>Hymenobacteraceae</taxon>
        <taxon>Hymenobacter</taxon>
    </lineage>
</organism>
<accession>A0ABR7MQ85</accession>
<sequence>MKKTTTLLLLLCVSMATAFAQIVDSKVVENGSSGPYKAIAATEASLPNYVVYRPKDVKAAAKAEGKLPIIVFGNGGCSNTSITHEKVLSEIASRGYVIVAIGPLARTLAPKPTSTESSMLLDAVTWITAQSKDKKSEYYQRVATDKIAAMGQSCGGAQTLYVSSDPRIKTSILFNAGIGNMTMAGASKASLQQLHGPIAYIVGGPSDIAYANAELDYDRIDTVPVALATLTAKGHMGTFDEAFGGSFSQMALAWLDWQLKGKNSRSTVFLDKDLGKFPGWSVKAKRF</sequence>
<evidence type="ECO:0000259" key="2">
    <source>
        <dbReference type="Pfam" id="PF12740"/>
    </source>
</evidence>
<gene>
    <name evidence="3" type="ORF">H8B15_20155</name>
</gene>
<dbReference type="RefSeq" id="WP_187321450.1">
    <property type="nucleotide sequence ID" value="NZ_JACSCY010000026.1"/>
</dbReference>
<dbReference type="EMBL" id="JACSCY010000026">
    <property type="protein sequence ID" value="MBC6613246.1"/>
    <property type="molecule type" value="Genomic_DNA"/>
</dbReference>
<evidence type="ECO:0000313" key="4">
    <source>
        <dbReference type="Proteomes" id="UP000622017"/>
    </source>
</evidence>
<dbReference type="GO" id="GO:0016787">
    <property type="term" value="F:hydrolase activity"/>
    <property type="evidence" value="ECO:0007669"/>
    <property type="project" value="UniProtKB-KW"/>
</dbReference>
<reference evidence="3 4" key="1">
    <citation type="submission" date="2020-08" db="EMBL/GenBank/DDBJ databases">
        <title>Hymenobacter sp.</title>
        <authorList>
            <person name="Kim M.K."/>
        </authorList>
    </citation>
    <scope>NUCLEOTIDE SEQUENCE [LARGE SCALE GENOMIC DNA]</scope>
    <source>
        <strain evidence="3 4">BT507</strain>
    </source>
</reference>
<comment type="caution">
    <text evidence="3">The sequence shown here is derived from an EMBL/GenBank/DDBJ whole genome shotgun (WGS) entry which is preliminary data.</text>
</comment>
<keyword evidence="1" id="KW-0732">Signal</keyword>
<proteinExistence type="predicted"/>
<dbReference type="PANTHER" id="PTHR33428">
    <property type="entry name" value="CHLOROPHYLLASE-2, CHLOROPLASTIC"/>
    <property type="match status" value="1"/>
</dbReference>
<evidence type="ECO:0000256" key="1">
    <source>
        <dbReference type="SAM" id="SignalP"/>
    </source>
</evidence>